<dbReference type="NCBIfam" id="TIGR00045">
    <property type="entry name" value="glycerate kinase"/>
    <property type="match status" value="1"/>
</dbReference>
<evidence type="ECO:0000256" key="2">
    <source>
        <dbReference type="ARBA" id="ARBA00022679"/>
    </source>
</evidence>
<evidence type="ECO:0000256" key="1">
    <source>
        <dbReference type="ARBA" id="ARBA00006284"/>
    </source>
</evidence>
<dbReference type="Gene3D" id="3.40.50.10350">
    <property type="entry name" value="Glycerate kinase, domain 1"/>
    <property type="match status" value="1"/>
</dbReference>
<keyword evidence="3 4" id="KW-0418">Kinase</keyword>
<dbReference type="SUPFAM" id="SSF110738">
    <property type="entry name" value="Glycerate kinase I"/>
    <property type="match status" value="1"/>
</dbReference>
<evidence type="ECO:0000313" key="5">
    <source>
        <dbReference type="EMBL" id="SED09686.1"/>
    </source>
</evidence>
<dbReference type="PANTHER" id="PTHR21599:SF0">
    <property type="entry name" value="GLYCERATE KINASE"/>
    <property type="match status" value="1"/>
</dbReference>
<dbReference type="InterPro" id="IPR018193">
    <property type="entry name" value="Glyc_kinase_flavodox-like_fold"/>
</dbReference>
<dbReference type="Gene3D" id="3.90.1510.10">
    <property type="entry name" value="Glycerate kinase, domain 2"/>
    <property type="match status" value="1"/>
</dbReference>
<dbReference type="Proteomes" id="UP000183561">
    <property type="component" value="Unassembled WGS sequence"/>
</dbReference>
<organism evidence="5 6">
    <name type="scientific">Rhodococcus koreensis</name>
    <dbReference type="NCBI Taxonomy" id="99653"/>
    <lineage>
        <taxon>Bacteria</taxon>
        <taxon>Bacillati</taxon>
        <taxon>Actinomycetota</taxon>
        <taxon>Actinomycetes</taxon>
        <taxon>Mycobacteriales</taxon>
        <taxon>Nocardiaceae</taxon>
        <taxon>Rhodococcus</taxon>
    </lineage>
</organism>
<dbReference type="AlphaFoldDB" id="A0A1H4XVG8"/>
<reference evidence="6" key="1">
    <citation type="submission" date="2016-10" db="EMBL/GenBank/DDBJ databases">
        <authorList>
            <person name="Varghese N."/>
            <person name="Submissions S."/>
        </authorList>
    </citation>
    <scope>NUCLEOTIDE SEQUENCE [LARGE SCALE GENOMIC DNA]</scope>
    <source>
        <strain evidence="6">DSM 44498</strain>
    </source>
</reference>
<name>A0A1H4XVG8_9NOCA</name>
<dbReference type="PIRSF" id="PIRSF006078">
    <property type="entry name" value="GlxK"/>
    <property type="match status" value="1"/>
</dbReference>
<evidence type="ECO:0000313" key="6">
    <source>
        <dbReference type="Proteomes" id="UP000183561"/>
    </source>
</evidence>
<evidence type="ECO:0000256" key="3">
    <source>
        <dbReference type="ARBA" id="ARBA00022777"/>
    </source>
</evidence>
<dbReference type="InterPro" id="IPR018197">
    <property type="entry name" value="Glycerate_kinase_RE-like"/>
</dbReference>
<evidence type="ECO:0000256" key="4">
    <source>
        <dbReference type="PIRNR" id="PIRNR006078"/>
    </source>
</evidence>
<comment type="similarity">
    <text evidence="1 4">Belongs to the glycerate kinase type-1 family.</text>
</comment>
<dbReference type="GO" id="GO:0031388">
    <property type="term" value="P:organic acid phosphorylation"/>
    <property type="evidence" value="ECO:0007669"/>
    <property type="project" value="UniProtKB-UniRule"/>
</dbReference>
<dbReference type="Pfam" id="PF02595">
    <property type="entry name" value="Gly_kinase"/>
    <property type="match status" value="1"/>
</dbReference>
<gene>
    <name evidence="5" type="ORF">SAMN04490239_6795</name>
</gene>
<protein>
    <submittedName>
        <fullName evidence="5">Glycerate kinase</fullName>
    </submittedName>
</protein>
<sequence>MTRVLVAPDKFKGSLTAAEVADALADGLVAGAPSWVIDRVPVADGGDGTVAAAVAAGWTPVPVDTTGPTGLPVTSFYAVRESTAVVELASAVGLVLLPGGAPDPLGASTFGLGTVVRHALDGGAREIIVGLGGSASTDGGAGLLQALGVRVLDADGRDVAPGGAALRHAARVDVTGLHPAARAAHFRLACDVDNPLLGPSGATAVYAGQKGAAAGQLVVLEDAMTRWAQVVRAATGRDDSRAAGAGAAGGAAFGAISVLGADIRPGIDTVLGLVDFRGRLAAADLVITGEGSLDEQSLHGKAPIGVATEARRAGIPVLAVCGRNQLSDTQLHRSGISAAYALADLEPDLYRSIRHAAELLRRIGRTIAAPSDELATLSTRGES</sequence>
<dbReference type="EMBL" id="FNSV01000005">
    <property type="protein sequence ID" value="SED09686.1"/>
    <property type="molecule type" value="Genomic_DNA"/>
</dbReference>
<accession>A0A1H4XVG8</accession>
<dbReference type="InterPro" id="IPR004381">
    <property type="entry name" value="Glycerate_kinase"/>
</dbReference>
<dbReference type="PANTHER" id="PTHR21599">
    <property type="entry name" value="GLYCERATE KINASE"/>
    <property type="match status" value="1"/>
</dbReference>
<keyword evidence="6" id="KW-1185">Reference proteome</keyword>
<dbReference type="GO" id="GO:0008887">
    <property type="term" value="F:glycerate kinase activity"/>
    <property type="evidence" value="ECO:0007669"/>
    <property type="project" value="UniProtKB-UniRule"/>
</dbReference>
<dbReference type="InterPro" id="IPR036129">
    <property type="entry name" value="Glycerate_kinase_sf"/>
</dbReference>
<keyword evidence="2 4" id="KW-0808">Transferase</keyword>
<proteinExistence type="inferred from homology"/>
<dbReference type="RefSeq" id="WP_072951010.1">
    <property type="nucleotide sequence ID" value="NZ_FNSV01000005.1"/>
</dbReference>
<dbReference type="OrthoDB" id="9774290at2"/>